<dbReference type="GO" id="GO:0005840">
    <property type="term" value="C:ribosome"/>
    <property type="evidence" value="ECO:0007669"/>
    <property type="project" value="UniProtKB-KW"/>
</dbReference>
<accession>A0A8D8X604</accession>
<protein>
    <recommendedName>
        <fullName evidence="9">Small ribosomal subunit protein mS40</fullName>
    </recommendedName>
    <alternativeName>
        <fullName evidence="8">28S ribosomal protein S18-2, mitochondrial</fullName>
    </alternativeName>
    <alternativeName>
        <fullName evidence="10">28S ribosomal protein S18b, mitochondrial</fullName>
    </alternativeName>
</protein>
<dbReference type="GO" id="GO:1990904">
    <property type="term" value="C:ribonucleoprotein complex"/>
    <property type="evidence" value="ECO:0007669"/>
    <property type="project" value="UniProtKB-KW"/>
</dbReference>
<evidence type="ECO:0000256" key="1">
    <source>
        <dbReference type="ARBA" id="ARBA00004173"/>
    </source>
</evidence>
<evidence type="ECO:0000256" key="4">
    <source>
        <dbReference type="ARBA" id="ARBA00022946"/>
    </source>
</evidence>
<dbReference type="PANTHER" id="PTHR13329">
    <property type="entry name" value="MITOCHONDRIAL RIBOSOMAL PROTEIN S18B"/>
    <property type="match status" value="1"/>
</dbReference>
<dbReference type="PANTHER" id="PTHR13329:SF2">
    <property type="entry name" value="SMALL RIBOSOMAL SUBUNIT PROTEIN MS40"/>
    <property type="match status" value="1"/>
</dbReference>
<sequence length="224" mass="25700">MSFTRSFLCISQVQKFSQGLFRSSAPLRHLPLCLPPQETLLRNIKPYRQFSTSQVCCEEEEAAEDGDGKPIDPAKDRRNPHPVETSIRYLASEAYQKCYGSEPVWKPYRRNHKGMFAPRKTRRTCIRNGIVTASNPCPICRDEYLIVHPYNVNLLKQFISPFNGENLSYEKTGVCQKQHRALLVAITQAKNKVLSDVSSLLGNVSTVENFRFDTSPERFVFFDF</sequence>
<name>A0A8D8X604_9HEMI</name>
<dbReference type="InterPro" id="IPR040054">
    <property type="entry name" value="MRPS18B"/>
</dbReference>
<dbReference type="SUPFAM" id="SSF46911">
    <property type="entry name" value="Ribosomal protein S18"/>
    <property type="match status" value="1"/>
</dbReference>
<keyword evidence="5 12" id="KW-0689">Ribosomal protein</keyword>
<dbReference type="Gene3D" id="4.10.640.10">
    <property type="entry name" value="Ribosomal protein S18"/>
    <property type="match status" value="1"/>
</dbReference>
<comment type="subcellular location">
    <subcellularLocation>
        <location evidence="1">Mitochondrion</location>
    </subcellularLocation>
</comment>
<dbReference type="InterPro" id="IPR001648">
    <property type="entry name" value="Ribosomal_bS18"/>
</dbReference>
<evidence type="ECO:0000256" key="7">
    <source>
        <dbReference type="ARBA" id="ARBA00023274"/>
    </source>
</evidence>
<dbReference type="GO" id="GO:0003735">
    <property type="term" value="F:structural constituent of ribosome"/>
    <property type="evidence" value="ECO:0007669"/>
    <property type="project" value="InterPro"/>
</dbReference>
<evidence type="ECO:0000256" key="11">
    <source>
        <dbReference type="SAM" id="MobiDB-lite"/>
    </source>
</evidence>
<keyword evidence="4" id="KW-0809">Transit peptide</keyword>
<evidence type="ECO:0000256" key="5">
    <source>
        <dbReference type="ARBA" id="ARBA00022980"/>
    </source>
</evidence>
<comment type="similarity">
    <text evidence="2">Belongs to the bacterial ribosomal protein bS18 family. Mitochondrion-specific ribosomal protein mS40 subfamily.</text>
</comment>
<feature type="compositionally biased region" description="Basic and acidic residues" evidence="11">
    <location>
        <begin position="66"/>
        <end position="81"/>
    </location>
</feature>
<evidence type="ECO:0000256" key="6">
    <source>
        <dbReference type="ARBA" id="ARBA00023128"/>
    </source>
</evidence>
<evidence type="ECO:0000256" key="2">
    <source>
        <dbReference type="ARBA" id="ARBA00006136"/>
    </source>
</evidence>
<dbReference type="Pfam" id="PF01084">
    <property type="entry name" value="Ribosomal_S18"/>
    <property type="match status" value="1"/>
</dbReference>
<keyword evidence="6" id="KW-0496">Mitochondrion</keyword>
<dbReference type="InterPro" id="IPR036870">
    <property type="entry name" value="Ribosomal_bS18_sf"/>
</dbReference>
<proteinExistence type="inferred from homology"/>
<evidence type="ECO:0000313" key="12">
    <source>
        <dbReference type="EMBL" id="CAG6683119.1"/>
    </source>
</evidence>
<feature type="region of interest" description="Disordered" evidence="11">
    <location>
        <begin position="62"/>
        <end position="82"/>
    </location>
</feature>
<dbReference type="EMBL" id="HBUF01261830">
    <property type="protein sequence ID" value="CAG6683119.1"/>
    <property type="molecule type" value="Transcribed_RNA"/>
</dbReference>
<evidence type="ECO:0000256" key="3">
    <source>
        <dbReference type="ARBA" id="ARBA00022553"/>
    </source>
</evidence>
<dbReference type="AlphaFoldDB" id="A0A8D8X604"/>
<dbReference type="EMBL" id="HBUF01261831">
    <property type="protein sequence ID" value="CAG6683120.1"/>
    <property type="molecule type" value="Transcribed_RNA"/>
</dbReference>
<keyword evidence="7" id="KW-0687">Ribonucleoprotein</keyword>
<evidence type="ECO:0000256" key="9">
    <source>
        <dbReference type="ARBA" id="ARBA00035130"/>
    </source>
</evidence>
<reference evidence="12" key="1">
    <citation type="submission" date="2021-05" db="EMBL/GenBank/DDBJ databases">
        <authorList>
            <person name="Alioto T."/>
            <person name="Alioto T."/>
            <person name="Gomez Garrido J."/>
        </authorList>
    </citation>
    <scope>NUCLEOTIDE SEQUENCE</scope>
</reference>
<keyword evidence="3" id="KW-0597">Phosphoprotein</keyword>
<evidence type="ECO:0000256" key="8">
    <source>
        <dbReference type="ARBA" id="ARBA00032055"/>
    </source>
</evidence>
<organism evidence="12">
    <name type="scientific">Cacopsylla melanoneura</name>
    <dbReference type="NCBI Taxonomy" id="428564"/>
    <lineage>
        <taxon>Eukaryota</taxon>
        <taxon>Metazoa</taxon>
        <taxon>Ecdysozoa</taxon>
        <taxon>Arthropoda</taxon>
        <taxon>Hexapoda</taxon>
        <taxon>Insecta</taxon>
        <taxon>Pterygota</taxon>
        <taxon>Neoptera</taxon>
        <taxon>Paraneoptera</taxon>
        <taxon>Hemiptera</taxon>
        <taxon>Sternorrhyncha</taxon>
        <taxon>Psylloidea</taxon>
        <taxon>Psyllidae</taxon>
        <taxon>Psyllinae</taxon>
        <taxon>Cacopsylla</taxon>
    </lineage>
</organism>
<dbReference type="GO" id="GO:0005739">
    <property type="term" value="C:mitochondrion"/>
    <property type="evidence" value="ECO:0007669"/>
    <property type="project" value="UniProtKB-SubCell"/>
</dbReference>
<evidence type="ECO:0000256" key="10">
    <source>
        <dbReference type="ARBA" id="ARBA00035515"/>
    </source>
</evidence>
<dbReference type="GO" id="GO:0032543">
    <property type="term" value="P:mitochondrial translation"/>
    <property type="evidence" value="ECO:0007669"/>
    <property type="project" value="InterPro"/>
</dbReference>